<dbReference type="Pfam" id="PF03606">
    <property type="entry name" value="DcuC"/>
    <property type="match status" value="1"/>
</dbReference>
<keyword evidence="8" id="KW-1185">Reference proteome</keyword>
<feature type="transmembrane region" description="Helical" evidence="6">
    <location>
        <begin position="83"/>
        <end position="107"/>
    </location>
</feature>
<dbReference type="GO" id="GO:0005886">
    <property type="term" value="C:plasma membrane"/>
    <property type="evidence" value="ECO:0007669"/>
    <property type="project" value="UniProtKB-SubCell"/>
</dbReference>
<evidence type="ECO:0000313" key="8">
    <source>
        <dbReference type="Proteomes" id="UP000093044"/>
    </source>
</evidence>
<name>A0A1B2I0X6_9BACT</name>
<keyword evidence="5 6" id="KW-0472">Membrane</keyword>
<proteinExistence type="predicted"/>
<feature type="transmembrane region" description="Helical" evidence="6">
    <location>
        <begin position="119"/>
        <end position="136"/>
    </location>
</feature>
<comment type="subcellular location">
    <subcellularLocation>
        <location evidence="1">Cell membrane</location>
        <topology evidence="1">Multi-pass membrane protein</topology>
    </subcellularLocation>
</comment>
<gene>
    <name evidence="7" type="ORF">BED41_00040</name>
</gene>
<dbReference type="Proteomes" id="UP000093044">
    <property type="component" value="Chromosome"/>
</dbReference>
<keyword evidence="2" id="KW-1003">Cell membrane</keyword>
<protein>
    <submittedName>
        <fullName evidence="7">C4-dicarboxylate ABC transporter</fullName>
    </submittedName>
</protein>
<dbReference type="RefSeq" id="WP_066741466.1">
    <property type="nucleotide sequence ID" value="NZ_CAUFKJ010000012.1"/>
</dbReference>
<dbReference type="STRING" id="1197717.BED41_00040"/>
<organism evidence="7 8">
    <name type="scientific">Cloacibacillus porcorum</name>
    <dbReference type="NCBI Taxonomy" id="1197717"/>
    <lineage>
        <taxon>Bacteria</taxon>
        <taxon>Thermotogati</taxon>
        <taxon>Synergistota</taxon>
        <taxon>Synergistia</taxon>
        <taxon>Synergistales</taxon>
        <taxon>Synergistaceae</taxon>
        <taxon>Cloacibacillus</taxon>
    </lineage>
</organism>
<feature type="transmembrane region" description="Helical" evidence="6">
    <location>
        <begin position="283"/>
        <end position="303"/>
    </location>
</feature>
<dbReference type="PANTHER" id="PTHR43652:SF2">
    <property type="entry name" value="BASIC AMINO ACID ANTIPORTER YFCC-RELATED"/>
    <property type="match status" value="1"/>
</dbReference>
<evidence type="ECO:0000256" key="2">
    <source>
        <dbReference type="ARBA" id="ARBA00022475"/>
    </source>
</evidence>
<dbReference type="AlphaFoldDB" id="A0A1B2I0X6"/>
<feature type="transmembrane region" description="Helical" evidence="6">
    <location>
        <begin position="166"/>
        <end position="184"/>
    </location>
</feature>
<dbReference type="InterPro" id="IPR051679">
    <property type="entry name" value="DASS-Related_Transporters"/>
</dbReference>
<evidence type="ECO:0000256" key="4">
    <source>
        <dbReference type="ARBA" id="ARBA00022989"/>
    </source>
</evidence>
<feature type="transmembrane region" description="Helical" evidence="6">
    <location>
        <begin position="16"/>
        <end position="38"/>
    </location>
</feature>
<reference evidence="7" key="1">
    <citation type="submission" date="2016-08" db="EMBL/GenBank/DDBJ databases">
        <title>Complete genome of Cloacibacillus porcorum.</title>
        <authorList>
            <person name="Looft T."/>
            <person name="Bayles D.O."/>
            <person name="Alt D.P."/>
        </authorList>
    </citation>
    <scope>NUCLEOTIDE SEQUENCE [LARGE SCALE GENOMIC DNA]</scope>
    <source>
        <strain evidence="7">CL-84</strain>
    </source>
</reference>
<evidence type="ECO:0000256" key="3">
    <source>
        <dbReference type="ARBA" id="ARBA00022692"/>
    </source>
</evidence>
<evidence type="ECO:0000256" key="6">
    <source>
        <dbReference type="SAM" id="Phobius"/>
    </source>
</evidence>
<feature type="transmembrane region" description="Helical" evidence="6">
    <location>
        <begin position="260"/>
        <end position="277"/>
    </location>
</feature>
<feature type="transmembrane region" description="Helical" evidence="6">
    <location>
        <begin position="142"/>
        <end position="161"/>
    </location>
</feature>
<feature type="transmembrane region" description="Helical" evidence="6">
    <location>
        <begin position="204"/>
        <end position="223"/>
    </location>
</feature>
<feature type="transmembrane region" description="Helical" evidence="6">
    <location>
        <begin position="441"/>
        <end position="463"/>
    </location>
</feature>
<evidence type="ECO:0000256" key="1">
    <source>
        <dbReference type="ARBA" id="ARBA00004651"/>
    </source>
</evidence>
<sequence length="466" mass="51077">MTEKKSKLNLLMPHTYVLLFFLIVLATIGTYVVPAGLYDRITDPNTGRMVVDPTTYHIVKSTPVDPFAMFISVYKGLVQAADIIFFIMISYACFYLVLVSGALNAAMGALLRATKGRDAFVMPLFMYLFATAATFFGMFEEAFGFIPIFVGLAVAMGYDALVGMSVVAMGCGLGFAAAFMNPFTVGLAQKISELPLFSGLGFRIVSWFVFVTMGVIWMMRYAAKVRKDPSKSLMKGIDVGALALDHNELVDSKFTGRNKAVLLVLFVGMCFLVWGVLKRGWYFDELCGLLLVTGIACGLANGYGPSRIAQIFIDAWKDIIFGACVVGISRGVLVVMQQGQIIDTVIYALAAPLSGLPKWVAAEGMLFVQTLINFFIPSGSGQAATTIPIMSPLSDILGIPRQIAVLAYQYGDGFSNILWPTTNLPVMCSLAKVPIEKWWKYFVPFFLLLFAVQMAFIFVAVMINYH</sequence>
<evidence type="ECO:0000256" key="5">
    <source>
        <dbReference type="ARBA" id="ARBA00023136"/>
    </source>
</evidence>
<dbReference type="GeneID" id="83056241"/>
<dbReference type="PANTHER" id="PTHR43652">
    <property type="entry name" value="BASIC AMINO ACID ANTIPORTER YFCC-RELATED"/>
    <property type="match status" value="1"/>
</dbReference>
<evidence type="ECO:0000313" key="7">
    <source>
        <dbReference type="EMBL" id="ANZ43635.1"/>
    </source>
</evidence>
<dbReference type="InterPro" id="IPR018385">
    <property type="entry name" value="C4_dicarb_anaerob_car-like"/>
</dbReference>
<keyword evidence="3 6" id="KW-0812">Transmembrane</keyword>
<accession>A0A1B2I0X6</accession>
<dbReference type="KEGG" id="cpor:BED41_00040"/>
<keyword evidence="4 6" id="KW-1133">Transmembrane helix</keyword>
<dbReference type="OrthoDB" id="2668at2"/>
<dbReference type="EMBL" id="CP016757">
    <property type="protein sequence ID" value="ANZ43635.1"/>
    <property type="molecule type" value="Genomic_DNA"/>
</dbReference>